<sequence length="122" mass="13431">MAMLSFSLFKESIEAVKVIGNKVRQSETEALRGAETWLLDWKEKSETGTLVTVAGSPRLGVYETDFGWGRPKKSEVVHIDVTGAISLADCRDEEGGIEVGLALGRKNIANFTAIWEQSLKLF</sequence>
<dbReference type="Proteomes" id="UP000327013">
    <property type="component" value="Chromosome 6"/>
</dbReference>
<dbReference type="PANTHER" id="PTHR31625">
    <property type="match status" value="1"/>
</dbReference>
<dbReference type="InterPro" id="IPR023213">
    <property type="entry name" value="CAT-like_dom_sf"/>
</dbReference>
<gene>
    <name evidence="3" type="ORF">FH972_014522</name>
</gene>
<dbReference type="GO" id="GO:0016747">
    <property type="term" value="F:acyltransferase activity, transferring groups other than amino-acyl groups"/>
    <property type="evidence" value="ECO:0007669"/>
    <property type="project" value="UniProtKB-ARBA"/>
</dbReference>
<evidence type="ECO:0000256" key="1">
    <source>
        <dbReference type="ARBA" id="ARBA00022679"/>
    </source>
</evidence>
<proteinExistence type="predicted"/>
<dbReference type="InterPro" id="IPR051504">
    <property type="entry name" value="Plant_metabolite_acyltrans"/>
</dbReference>
<evidence type="ECO:0000256" key="2">
    <source>
        <dbReference type="ARBA" id="ARBA00023315"/>
    </source>
</evidence>
<accession>A0A5N6R9W3</accession>
<organism evidence="3 4">
    <name type="scientific">Carpinus fangiana</name>
    <dbReference type="NCBI Taxonomy" id="176857"/>
    <lineage>
        <taxon>Eukaryota</taxon>
        <taxon>Viridiplantae</taxon>
        <taxon>Streptophyta</taxon>
        <taxon>Embryophyta</taxon>
        <taxon>Tracheophyta</taxon>
        <taxon>Spermatophyta</taxon>
        <taxon>Magnoliopsida</taxon>
        <taxon>eudicotyledons</taxon>
        <taxon>Gunneridae</taxon>
        <taxon>Pentapetalae</taxon>
        <taxon>rosids</taxon>
        <taxon>fabids</taxon>
        <taxon>Fagales</taxon>
        <taxon>Betulaceae</taxon>
        <taxon>Carpinus</taxon>
    </lineage>
</organism>
<reference evidence="3 4" key="1">
    <citation type="submission" date="2019-06" db="EMBL/GenBank/DDBJ databases">
        <title>A chromosomal-level reference genome of Carpinus fangiana (Coryloideae, Betulaceae).</title>
        <authorList>
            <person name="Yang X."/>
            <person name="Wang Z."/>
            <person name="Zhang L."/>
            <person name="Hao G."/>
            <person name="Liu J."/>
            <person name="Yang Y."/>
        </authorList>
    </citation>
    <scope>NUCLEOTIDE SEQUENCE [LARGE SCALE GENOMIC DNA]</scope>
    <source>
        <strain evidence="3">Cfa_2016G</strain>
        <tissue evidence="3">Leaf</tissue>
    </source>
</reference>
<dbReference type="OrthoDB" id="1862401at2759"/>
<evidence type="ECO:0008006" key="5">
    <source>
        <dbReference type="Google" id="ProtNLM"/>
    </source>
</evidence>
<protein>
    <recommendedName>
        <fullName evidence="5">Anthocyanin 5-aromatic acyltransferase</fullName>
    </recommendedName>
</protein>
<dbReference type="EMBL" id="CM017326">
    <property type="protein sequence ID" value="KAE8075835.1"/>
    <property type="molecule type" value="Genomic_DNA"/>
</dbReference>
<evidence type="ECO:0000313" key="4">
    <source>
        <dbReference type="Proteomes" id="UP000327013"/>
    </source>
</evidence>
<keyword evidence="2" id="KW-0012">Acyltransferase</keyword>
<dbReference type="Pfam" id="PF02458">
    <property type="entry name" value="Transferase"/>
    <property type="match status" value="1"/>
</dbReference>
<evidence type="ECO:0000313" key="3">
    <source>
        <dbReference type="EMBL" id="KAE8075835.1"/>
    </source>
</evidence>
<name>A0A5N6R9W3_9ROSI</name>
<keyword evidence="1" id="KW-0808">Transferase</keyword>
<dbReference type="Gene3D" id="3.30.559.10">
    <property type="entry name" value="Chloramphenicol acetyltransferase-like domain"/>
    <property type="match status" value="1"/>
</dbReference>
<keyword evidence="4" id="KW-1185">Reference proteome</keyword>
<dbReference type="AlphaFoldDB" id="A0A5N6R9W3"/>